<evidence type="ECO:0000256" key="7">
    <source>
        <dbReference type="ARBA" id="ARBA00022989"/>
    </source>
</evidence>
<evidence type="ECO:0000313" key="10">
    <source>
        <dbReference type="EMBL" id="ABC31312.1"/>
    </source>
</evidence>
<reference evidence="10 11" key="1">
    <citation type="journal article" date="2005" name="Nucleic Acids Res.">
        <title>Genomic blueprint of Hahella chejuensis, a marine microbe producing an algicidal agent.</title>
        <authorList>
            <person name="Jeong H."/>
            <person name="Yim J.H."/>
            <person name="Lee C."/>
            <person name="Choi S.-H."/>
            <person name="Park Y.K."/>
            <person name="Yoon S.H."/>
            <person name="Hur C.-G."/>
            <person name="Kang H.-Y."/>
            <person name="Kim D."/>
            <person name="Lee H.H."/>
            <person name="Park K.H."/>
            <person name="Park S.-H."/>
            <person name="Park H.-S."/>
            <person name="Lee H.K."/>
            <person name="Oh T.K."/>
            <person name="Kim J.F."/>
        </authorList>
    </citation>
    <scope>NUCLEOTIDE SEQUENCE [LARGE SCALE GENOMIC DNA]</scope>
    <source>
        <strain evidence="10 11">KCTC 2396</strain>
    </source>
</reference>
<dbReference type="Pfam" id="PF11356">
    <property type="entry name" value="T2SSC"/>
    <property type="match status" value="1"/>
</dbReference>
<keyword evidence="2" id="KW-0813">Transport</keyword>
<dbReference type="EMBL" id="CP000155">
    <property type="protein sequence ID" value="ABC31312.1"/>
    <property type="molecule type" value="Genomic_DNA"/>
</dbReference>
<evidence type="ECO:0000256" key="4">
    <source>
        <dbReference type="ARBA" id="ARBA00022519"/>
    </source>
</evidence>
<name>Q2SDG2_HAHCH</name>
<dbReference type="GO" id="GO:0005886">
    <property type="term" value="C:plasma membrane"/>
    <property type="evidence" value="ECO:0007669"/>
    <property type="project" value="UniProtKB-SubCell"/>
</dbReference>
<accession>Q2SDG2</accession>
<dbReference type="eggNOG" id="COG3031">
    <property type="taxonomic scope" value="Bacteria"/>
</dbReference>
<evidence type="ECO:0000259" key="9">
    <source>
        <dbReference type="Pfam" id="PF11356"/>
    </source>
</evidence>
<dbReference type="KEGG" id="hch:HCH_04611"/>
<gene>
    <name evidence="10" type="primary">gspC</name>
    <name evidence="10" type="ordered locus">HCH_04611</name>
</gene>
<keyword evidence="8" id="KW-0472">Membrane</keyword>
<dbReference type="Gene3D" id="2.30.42.10">
    <property type="match status" value="1"/>
</dbReference>
<sequence length="278" mass="29496">MLTGHITKITWVLLLAIVVTLAWQAARVTWGVWVGTPDIIVMPVGGVANANKNQATQANYPAWNLFGKAEDASAKKALSQVDAPITALRLDLYGVVVGGEEGGSGAIIAEKGKSAEYYRINEMLPGGAKLSAVFPDHVLISRNGALEKLAFDESVTVAGSAIEQVARPKNSGGIDSPEEFVSVAQKRLEEDPRGALASVGLAPVSSGDGASGYQYDGNNPMLGAMNLQKGDVIRSVNGHTLGNIEQDKQMIQQLYESGMLEVEIERDGATFTISYPLR</sequence>
<keyword evidence="11" id="KW-1185">Reference proteome</keyword>
<keyword evidence="4" id="KW-0997">Cell inner membrane</keyword>
<keyword evidence="3" id="KW-1003">Cell membrane</keyword>
<dbReference type="InterPro" id="IPR024961">
    <property type="entry name" value="T2SS_GspC_N"/>
</dbReference>
<evidence type="ECO:0000256" key="6">
    <source>
        <dbReference type="ARBA" id="ARBA00022927"/>
    </source>
</evidence>
<dbReference type="Gene3D" id="2.30.30.830">
    <property type="match status" value="1"/>
</dbReference>
<evidence type="ECO:0000256" key="5">
    <source>
        <dbReference type="ARBA" id="ARBA00022692"/>
    </source>
</evidence>
<dbReference type="STRING" id="349521.HCH_04611"/>
<dbReference type="RefSeq" id="WP_011398377.1">
    <property type="nucleotide sequence ID" value="NC_007645.1"/>
</dbReference>
<comment type="subcellular location">
    <subcellularLocation>
        <location evidence="1">Cell inner membrane</location>
    </subcellularLocation>
</comment>
<protein>
    <submittedName>
        <fullName evidence="10">General secretion pathway protein C</fullName>
    </submittedName>
</protein>
<keyword evidence="6" id="KW-0653">Protein transport</keyword>
<evidence type="ECO:0000313" key="11">
    <source>
        <dbReference type="Proteomes" id="UP000000238"/>
    </source>
</evidence>
<evidence type="ECO:0000256" key="2">
    <source>
        <dbReference type="ARBA" id="ARBA00022448"/>
    </source>
</evidence>
<evidence type="ECO:0000256" key="8">
    <source>
        <dbReference type="ARBA" id="ARBA00023136"/>
    </source>
</evidence>
<organism evidence="10 11">
    <name type="scientific">Hahella chejuensis (strain KCTC 2396)</name>
    <dbReference type="NCBI Taxonomy" id="349521"/>
    <lineage>
        <taxon>Bacteria</taxon>
        <taxon>Pseudomonadati</taxon>
        <taxon>Pseudomonadota</taxon>
        <taxon>Gammaproteobacteria</taxon>
        <taxon>Oceanospirillales</taxon>
        <taxon>Hahellaceae</taxon>
        <taxon>Hahella</taxon>
    </lineage>
</organism>
<dbReference type="AlphaFoldDB" id="Q2SDG2"/>
<dbReference type="OrthoDB" id="5574088at2"/>
<dbReference type="Proteomes" id="UP000000238">
    <property type="component" value="Chromosome"/>
</dbReference>
<feature type="domain" description="Type II secretion system protein GspC N-terminal" evidence="9">
    <location>
        <begin position="15"/>
        <end position="151"/>
    </location>
</feature>
<keyword evidence="5" id="KW-0812">Transmembrane</keyword>
<dbReference type="InterPro" id="IPR036034">
    <property type="entry name" value="PDZ_sf"/>
</dbReference>
<evidence type="ECO:0000256" key="1">
    <source>
        <dbReference type="ARBA" id="ARBA00004533"/>
    </source>
</evidence>
<dbReference type="HOGENOM" id="CLU_068012_1_0_6"/>
<evidence type="ECO:0000256" key="3">
    <source>
        <dbReference type="ARBA" id="ARBA00022475"/>
    </source>
</evidence>
<keyword evidence="7" id="KW-1133">Transmembrane helix</keyword>
<dbReference type="GO" id="GO:0015031">
    <property type="term" value="P:protein transport"/>
    <property type="evidence" value="ECO:0007669"/>
    <property type="project" value="UniProtKB-KW"/>
</dbReference>
<proteinExistence type="predicted"/>
<dbReference type="SUPFAM" id="SSF50156">
    <property type="entry name" value="PDZ domain-like"/>
    <property type="match status" value="1"/>
</dbReference>